<sequence>MMRALLGTLFFTITSLSAYDYALKPVRVTSDVHCFFGKPEIMDKTNNGNIVNSCYIDAGEGYVVVDTGPSYAYAESAYNAMKKIKSLPVKLVINTHIHDDHWLGNNYFTEQGIRVLGSDDFKVSADMSEPTRMQTYISGEAYAKTKPTLPTEMISSDTTLNIGNQKLELKIAKHKAHTAKDMVVYLPKSNVLIAADLIFNDRLPSVRGGDINGWLLALDELDTLKAKHIVGGHGNRTDKDAAAMTRDYFTQMRSEIRAAIAEGLSIEDTIKKVTMDGYKKYKLYEGTHRHNVEASYRVLEWE</sequence>
<dbReference type="SMART" id="SM00849">
    <property type="entry name" value="Lactamase_B"/>
    <property type="match status" value="1"/>
</dbReference>
<proteinExistence type="inferred from homology"/>
<evidence type="ECO:0000313" key="4">
    <source>
        <dbReference type="EMBL" id="DAB39002.1"/>
    </source>
</evidence>
<dbReference type="InterPro" id="IPR001279">
    <property type="entry name" value="Metallo-B-lactamas"/>
</dbReference>
<feature type="domain" description="Metallo-beta-lactamase" evidence="3">
    <location>
        <begin position="50"/>
        <end position="233"/>
    </location>
</feature>
<feature type="signal peptide" evidence="2">
    <location>
        <begin position="1"/>
        <end position="18"/>
    </location>
</feature>
<comment type="caution">
    <text evidence="4">The sequence shown here is derived from an EMBL/GenBank/DDBJ whole genome shotgun (WGS) entry which is preliminary data.</text>
</comment>
<organism evidence="4 5">
    <name type="scientific">Sulfuricurvum kujiense</name>
    <dbReference type="NCBI Taxonomy" id="148813"/>
    <lineage>
        <taxon>Bacteria</taxon>
        <taxon>Pseudomonadati</taxon>
        <taxon>Campylobacterota</taxon>
        <taxon>Epsilonproteobacteria</taxon>
        <taxon>Campylobacterales</taxon>
        <taxon>Sulfurimonadaceae</taxon>
        <taxon>Sulfuricurvum</taxon>
    </lineage>
</organism>
<accession>A0A2D3WCG8</accession>
<protein>
    <submittedName>
        <fullName evidence="4">MBL fold metallo-hydrolase</fullName>
    </submittedName>
</protein>
<dbReference type="CDD" id="cd16282">
    <property type="entry name" value="metallo-hydrolase-like_MBL-fold"/>
    <property type="match status" value="1"/>
</dbReference>
<feature type="chain" id="PRO_5013770389" evidence="2">
    <location>
        <begin position="19"/>
        <end position="302"/>
    </location>
</feature>
<dbReference type="PANTHER" id="PTHR42951">
    <property type="entry name" value="METALLO-BETA-LACTAMASE DOMAIN-CONTAINING"/>
    <property type="match status" value="1"/>
</dbReference>
<dbReference type="GO" id="GO:0017001">
    <property type="term" value="P:antibiotic catabolic process"/>
    <property type="evidence" value="ECO:0007669"/>
    <property type="project" value="UniProtKB-ARBA"/>
</dbReference>
<evidence type="ECO:0000313" key="5">
    <source>
        <dbReference type="Proteomes" id="UP000228859"/>
    </source>
</evidence>
<reference evidence="4 5" key="1">
    <citation type="journal article" date="2017" name="Front. Microbiol.">
        <title>Comparative Genomic Analysis of the Class Epsilonproteobacteria and Proposed Reclassification to Epsilonbacteraeota (phyl. nov.).</title>
        <authorList>
            <person name="Waite D.W."/>
            <person name="Vanwonterghem I."/>
            <person name="Rinke C."/>
            <person name="Parks D.H."/>
            <person name="Zhang Y."/>
            <person name="Takai K."/>
            <person name="Sievert S.M."/>
            <person name="Simon J."/>
            <person name="Campbell B.J."/>
            <person name="Hanson T.E."/>
            <person name="Woyke T."/>
            <person name="Klotz M.G."/>
            <person name="Hugenholtz P."/>
        </authorList>
    </citation>
    <scope>NUCLEOTIDE SEQUENCE [LARGE SCALE GENOMIC DNA]</scope>
    <source>
        <strain evidence="4">UBA12443</strain>
    </source>
</reference>
<keyword evidence="2" id="KW-0732">Signal</keyword>
<comment type="similarity">
    <text evidence="1">Belongs to the metallo-beta-lactamase superfamily. Class-B beta-lactamase family.</text>
</comment>
<evidence type="ECO:0000256" key="1">
    <source>
        <dbReference type="ARBA" id="ARBA00005250"/>
    </source>
</evidence>
<dbReference type="AlphaFoldDB" id="A0A2D3WCG8"/>
<dbReference type="Proteomes" id="UP000228859">
    <property type="component" value="Unassembled WGS sequence"/>
</dbReference>
<dbReference type="InterPro" id="IPR050855">
    <property type="entry name" value="NDM-1-like"/>
</dbReference>
<dbReference type="GO" id="GO:0016787">
    <property type="term" value="F:hydrolase activity"/>
    <property type="evidence" value="ECO:0007669"/>
    <property type="project" value="UniProtKB-KW"/>
</dbReference>
<evidence type="ECO:0000256" key="2">
    <source>
        <dbReference type="SAM" id="SignalP"/>
    </source>
</evidence>
<dbReference type="Gene3D" id="3.60.15.10">
    <property type="entry name" value="Ribonuclease Z/Hydroxyacylglutathione hydrolase-like"/>
    <property type="match status" value="1"/>
</dbReference>
<gene>
    <name evidence="4" type="ORF">CFH83_03125</name>
</gene>
<name>A0A2D3WCG8_9BACT</name>
<dbReference type="EMBL" id="DLUI01000047">
    <property type="protein sequence ID" value="DAB39002.1"/>
    <property type="molecule type" value="Genomic_DNA"/>
</dbReference>
<dbReference type="SUPFAM" id="SSF56281">
    <property type="entry name" value="Metallo-hydrolase/oxidoreductase"/>
    <property type="match status" value="1"/>
</dbReference>
<dbReference type="PANTHER" id="PTHR42951:SF4">
    <property type="entry name" value="ACYL-COENZYME A THIOESTERASE MBLAC2"/>
    <property type="match status" value="1"/>
</dbReference>
<dbReference type="Pfam" id="PF00753">
    <property type="entry name" value="Lactamase_B"/>
    <property type="match status" value="1"/>
</dbReference>
<keyword evidence="4" id="KW-0378">Hydrolase</keyword>
<evidence type="ECO:0000259" key="3">
    <source>
        <dbReference type="SMART" id="SM00849"/>
    </source>
</evidence>
<dbReference type="InterPro" id="IPR036866">
    <property type="entry name" value="RibonucZ/Hydroxyglut_hydro"/>
</dbReference>